<accession>A0A165B5G5</accession>
<sequence length="68" mass="7762">MGQVKKTIRKKRGFSNSMHSTSNRAHLHFCTLGDFGVGRRRSVRPSNRNFIRNSKKPRVACETSLTTN</sequence>
<gene>
    <name evidence="2" type="ORF">LAESUDRAFT_732436</name>
</gene>
<feature type="compositionally biased region" description="Basic residues" evidence="1">
    <location>
        <begin position="1"/>
        <end position="13"/>
    </location>
</feature>
<dbReference type="Proteomes" id="UP000076871">
    <property type="component" value="Unassembled WGS sequence"/>
</dbReference>
<organism evidence="2 3">
    <name type="scientific">Laetiporus sulphureus 93-53</name>
    <dbReference type="NCBI Taxonomy" id="1314785"/>
    <lineage>
        <taxon>Eukaryota</taxon>
        <taxon>Fungi</taxon>
        <taxon>Dikarya</taxon>
        <taxon>Basidiomycota</taxon>
        <taxon>Agaricomycotina</taxon>
        <taxon>Agaricomycetes</taxon>
        <taxon>Polyporales</taxon>
        <taxon>Laetiporus</taxon>
    </lineage>
</organism>
<evidence type="ECO:0000313" key="2">
    <source>
        <dbReference type="EMBL" id="KZT00282.1"/>
    </source>
</evidence>
<dbReference type="AlphaFoldDB" id="A0A165B5G5"/>
<feature type="region of interest" description="Disordered" evidence="1">
    <location>
        <begin position="1"/>
        <end position="20"/>
    </location>
</feature>
<name>A0A165B5G5_9APHY</name>
<dbReference type="GeneID" id="63827270"/>
<reference evidence="2 3" key="1">
    <citation type="journal article" date="2016" name="Mol. Biol. Evol.">
        <title>Comparative Genomics of Early-Diverging Mushroom-Forming Fungi Provides Insights into the Origins of Lignocellulose Decay Capabilities.</title>
        <authorList>
            <person name="Nagy L.G."/>
            <person name="Riley R."/>
            <person name="Tritt A."/>
            <person name="Adam C."/>
            <person name="Daum C."/>
            <person name="Floudas D."/>
            <person name="Sun H."/>
            <person name="Yadav J.S."/>
            <person name="Pangilinan J."/>
            <person name="Larsson K.H."/>
            <person name="Matsuura K."/>
            <person name="Barry K."/>
            <person name="Labutti K."/>
            <person name="Kuo R."/>
            <person name="Ohm R.A."/>
            <person name="Bhattacharya S.S."/>
            <person name="Shirouzu T."/>
            <person name="Yoshinaga Y."/>
            <person name="Martin F.M."/>
            <person name="Grigoriev I.V."/>
            <person name="Hibbett D.S."/>
        </authorList>
    </citation>
    <scope>NUCLEOTIDE SEQUENCE [LARGE SCALE GENOMIC DNA]</scope>
    <source>
        <strain evidence="2 3">93-53</strain>
    </source>
</reference>
<evidence type="ECO:0000313" key="3">
    <source>
        <dbReference type="Proteomes" id="UP000076871"/>
    </source>
</evidence>
<dbReference type="EMBL" id="KV427690">
    <property type="protein sequence ID" value="KZT00282.1"/>
    <property type="molecule type" value="Genomic_DNA"/>
</dbReference>
<dbReference type="RefSeq" id="XP_040758022.1">
    <property type="nucleotide sequence ID" value="XM_040910241.1"/>
</dbReference>
<protein>
    <submittedName>
        <fullName evidence="2">Uncharacterized protein</fullName>
    </submittedName>
</protein>
<evidence type="ECO:0000256" key="1">
    <source>
        <dbReference type="SAM" id="MobiDB-lite"/>
    </source>
</evidence>
<proteinExistence type="predicted"/>
<keyword evidence="3" id="KW-1185">Reference proteome</keyword>
<dbReference type="InParanoid" id="A0A165B5G5"/>